<name>A0A250I645_9BACT</name>
<evidence type="ECO:0000259" key="6">
    <source>
        <dbReference type="Pfam" id="PF06271"/>
    </source>
</evidence>
<sequence>MSTPASPRLDVATPERVSLSLPVAGIGYRCLAYLADLLLLFFFWVVAYFLFTLLVSDVLGFFQELSGLARTLLVVGVFATQWVYWTACEVLMEGQTPGKRLVGIRVVRVDGSPVGVLECAVRNLVRLVDALPFFYAVGCLSVLLTRQHRRLGDFLAGTLLVREERIDLDKYAATAATPAAPLPLPASAQRLASRDVELVLSFLARAPWLEPAARTRLGARLVERYGGLDEADRAALLASPGRVEAFLRTCVQAER</sequence>
<dbReference type="PANTHER" id="PTHR38480:SF1">
    <property type="entry name" value="SLR0254 PROTEIN"/>
    <property type="match status" value="1"/>
</dbReference>
<feature type="transmembrane region" description="Helical" evidence="5">
    <location>
        <begin position="31"/>
        <end position="55"/>
    </location>
</feature>
<dbReference type="GO" id="GO:0016020">
    <property type="term" value="C:membrane"/>
    <property type="evidence" value="ECO:0007669"/>
    <property type="project" value="UniProtKB-SubCell"/>
</dbReference>
<dbReference type="EMBL" id="CP022163">
    <property type="protein sequence ID" value="ATB26631.1"/>
    <property type="molecule type" value="Genomic_DNA"/>
</dbReference>
<dbReference type="InterPro" id="IPR010432">
    <property type="entry name" value="RDD"/>
</dbReference>
<dbReference type="Proteomes" id="UP000217289">
    <property type="component" value="Chromosome"/>
</dbReference>
<gene>
    <name evidence="7" type="ORF">MEBOL_000059</name>
</gene>
<evidence type="ECO:0000256" key="4">
    <source>
        <dbReference type="ARBA" id="ARBA00023136"/>
    </source>
</evidence>
<dbReference type="OrthoDB" id="9787732at2"/>
<dbReference type="RefSeq" id="WP_095975542.1">
    <property type="nucleotide sequence ID" value="NZ_CP022163.1"/>
</dbReference>
<evidence type="ECO:0000256" key="2">
    <source>
        <dbReference type="ARBA" id="ARBA00022692"/>
    </source>
</evidence>
<evidence type="ECO:0000256" key="1">
    <source>
        <dbReference type="ARBA" id="ARBA00004141"/>
    </source>
</evidence>
<organism evidence="7 8">
    <name type="scientific">Melittangium boletus DSM 14713</name>
    <dbReference type="NCBI Taxonomy" id="1294270"/>
    <lineage>
        <taxon>Bacteria</taxon>
        <taxon>Pseudomonadati</taxon>
        <taxon>Myxococcota</taxon>
        <taxon>Myxococcia</taxon>
        <taxon>Myxococcales</taxon>
        <taxon>Cystobacterineae</taxon>
        <taxon>Archangiaceae</taxon>
        <taxon>Melittangium</taxon>
    </lineage>
</organism>
<accession>A0A250I645</accession>
<dbReference type="KEGG" id="mbd:MEBOL_000059"/>
<keyword evidence="2 5" id="KW-0812">Transmembrane</keyword>
<keyword evidence="3 5" id="KW-1133">Transmembrane helix</keyword>
<evidence type="ECO:0000313" key="7">
    <source>
        <dbReference type="EMBL" id="ATB26631.1"/>
    </source>
</evidence>
<proteinExistence type="predicted"/>
<keyword evidence="4 5" id="KW-0472">Membrane</keyword>
<evidence type="ECO:0000313" key="8">
    <source>
        <dbReference type="Proteomes" id="UP000217289"/>
    </source>
</evidence>
<dbReference type="Pfam" id="PF06271">
    <property type="entry name" value="RDD"/>
    <property type="match status" value="1"/>
</dbReference>
<keyword evidence="8" id="KW-1185">Reference proteome</keyword>
<reference evidence="7 8" key="1">
    <citation type="submission" date="2017-06" db="EMBL/GenBank/DDBJ databases">
        <authorList>
            <person name="Kim H.J."/>
            <person name="Triplett B.A."/>
        </authorList>
    </citation>
    <scope>NUCLEOTIDE SEQUENCE [LARGE SCALE GENOMIC DNA]</scope>
    <source>
        <strain evidence="7 8">DSM 14713</strain>
    </source>
</reference>
<dbReference type="PANTHER" id="PTHR38480">
    <property type="entry name" value="SLR0254 PROTEIN"/>
    <property type="match status" value="1"/>
</dbReference>
<feature type="domain" description="RDD" evidence="6">
    <location>
        <begin position="23"/>
        <end position="157"/>
    </location>
</feature>
<protein>
    <submittedName>
        <fullName evidence="7">RDD family protein</fullName>
    </submittedName>
</protein>
<evidence type="ECO:0000256" key="5">
    <source>
        <dbReference type="SAM" id="Phobius"/>
    </source>
</evidence>
<dbReference type="AlphaFoldDB" id="A0A250I645"/>
<evidence type="ECO:0000256" key="3">
    <source>
        <dbReference type="ARBA" id="ARBA00022989"/>
    </source>
</evidence>
<comment type="subcellular location">
    <subcellularLocation>
        <location evidence="1">Membrane</location>
        <topology evidence="1">Multi-pass membrane protein</topology>
    </subcellularLocation>
</comment>